<evidence type="ECO:0000313" key="6">
    <source>
        <dbReference type="EMBL" id="RHW29979.1"/>
    </source>
</evidence>
<dbReference type="Gene3D" id="3.40.630.30">
    <property type="match status" value="1"/>
</dbReference>
<dbReference type="SUPFAM" id="SSF55729">
    <property type="entry name" value="Acyl-CoA N-acyltransferases (Nat)"/>
    <property type="match status" value="1"/>
</dbReference>
<accession>A0A417YBC1</accession>
<dbReference type="InterPro" id="IPR000182">
    <property type="entry name" value="GNAT_dom"/>
</dbReference>
<proteinExistence type="predicted"/>
<comment type="catalytic activity">
    <reaction evidence="4">
        <text>L-methionine sulfone + acetyl-CoA = N-acetyl-L-methionine sulfone + CoA + H(+)</text>
        <dbReference type="Rhea" id="RHEA:47656"/>
        <dbReference type="ChEBI" id="CHEBI:15378"/>
        <dbReference type="ChEBI" id="CHEBI:57287"/>
        <dbReference type="ChEBI" id="CHEBI:57288"/>
        <dbReference type="ChEBI" id="CHEBI:87824"/>
        <dbReference type="ChEBI" id="CHEBI:87825"/>
    </reaction>
</comment>
<reference evidence="6 7" key="1">
    <citation type="journal article" date="2007" name="Int. J. Syst. Evol. Microbiol.">
        <title>Oceanobacillus profundus sp. nov., isolated from a deep-sea sediment core.</title>
        <authorList>
            <person name="Kim Y.G."/>
            <person name="Choi D.H."/>
            <person name="Hyun S."/>
            <person name="Cho B.C."/>
        </authorList>
    </citation>
    <scope>NUCLEOTIDE SEQUENCE [LARGE SCALE GENOMIC DNA]</scope>
    <source>
        <strain evidence="6 7">DSM 18246</strain>
    </source>
</reference>
<keyword evidence="7" id="KW-1185">Reference proteome</keyword>
<dbReference type="PROSITE" id="PS51186">
    <property type="entry name" value="GNAT"/>
    <property type="match status" value="1"/>
</dbReference>
<evidence type="ECO:0000256" key="4">
    <source>
        <dbReference type="ARBA" id="ARBA00051334"/>
    </source>
</evidence>
<evidence type="ECO:0000259" key="5">
    <source>
        <dbReference type="PROSITE" id="PS51186"/>
    </source>
</evidence>
<dbReference type="RefSeq" id="WP_118890185.1">
    <property type="nucleotide sequence ID" value="NZ_PHUT01000014.1"/>
</dbReference>
<sequence>MIREATEKDLMDILHIYNDAILHSTAVYAYKPQTLESRQQWYEQKIDEGYPILVCEQDNKVAGFATFGPFRAWPAYKYTIEHSVYVNKEYRKRGVGTSLMKELIAIAKEREYMTLVAGIDAANEKSIAMHKNFGFVYSGIIEKAGFKFNKWIDLTFYQLELNGPENPIEE</sequence>
<dbReference type="OrthoDB" id="9798006at2"/>
<dbReference type="CDD" id="cd04301">
    <property type="entry name" value="NAT_SF"/>
    <property type="match status" value="1"/>
</dbReference>
<dbReference type="Pfam" id="PF00583">
    <property type="entry name" value="Acetyltransf_1"/>
    <property type="match status" value="1"/>
</dbReference>
<dbReference type="GO" id="GO:0016747">
    <property type="term" value="F:acyltransferase activity, transferring groups other than amino-acyl groups"/>
    <property type="evidence" value="ECO:0007669"/>
    <property type="project" value="InterPro"/>
</dbReference>
<comment type="caution">
    <text evidence="6">The sequence shown here is derived from an EMBL/GenBank/DDBJ whole genome shotgun (WGS) entry which is preliminary data.</text>
</comment>
<dbReference type="Proteomes" id="UP000285456">
    <property type="component" value="Unassembled WGS sequence"/>
</dbReference>
<evidence type="ECO:0000256" key="3">
    <source>
        <dbReference type="ARBA" id="ARBA00050603"/>
    </source>
</evidence>
<dbReference type="PANTHER" id="PTHR43072">
    <property type="entry name" value="N-ACETYLTRANSFERASE"/>
    <property type="match status" value="1"/>
</dbReference>
<dbReference type="InterPro" id="IPR016181">
    <property type="entry name" value="Acyl_CoA_acyltransferase"/>
</dbReference>
<keyword evidence="1 6" id="KW-0808">Transferase</keyword>
<dbReference type="EMBL" id="QWEH01000017">
    <property type="protein sequence ID" value="RHW29979.1"/>
    <property type="molecule type" value="Genomic_DNA"/>
</dbReference>
<name>A0A417YBC1_9BACI</name>
<dbReference type="FunFam" id="3.40.630.30:FF:000026">
    <property type="entry name" value="Phosphinothricin acetyltransferase"/>
    <property type="match status" value="1"/>
</dbReference>
<evidence type="ECO:0000256" key="1">
    <source>
        <dbReference type="ARBA" id="ARBA00022679"/>
    </source>
</evidence>
<dbReference type="PANTHER" id="PTHR43072:SF23">
    <property type="entry name" value="UPF0039 PROTEIN C11D3.02C"/>
    <property type="match status" value="1"/>
</dbReference>
<feature type="domain" description="N-acetyltransferase" evidence="5">
    <location>
        <begin position="1"/>
        <end position="157"/>
    </location>
</feature>
<comment type="catalytic activity">
    <reaction evidence="3">
        <text>L-methionine sulfoximine + acetyl-CoA = N-acetyl-L-methionine sulfoximine + CoA + H(+)</text>
        <dbReference type="Rhea" id="RHEA:47660"/>
        <dbReference type="ChEBI" id="CHEBI:15378"/>
        <dbReference type="ChEBI" id="CHEBI:57287"/>
        <dbReference type="ChEBI" id="CHEBI:57288"/>
        <dbReference type="ChEBI" id="CHEBI:87826"/>
        <dbReference type="ChEBI" id="CHEBI:87827"/>
    </reaction>
</comment>
<evidence type="ECO:0000313" key="7">
    <source>
        <dbReference type="Proteomes" id="UP000285456"/>
    </source>
</evidence>
<gene>
    <name evidence="6" type="ORF">D1B32_19170</name>
</gene>
<dbReference type="AlphaFoldDB" id="A0A417YBC1"/>
<keyword evidence="2" id="KW-0012">Acyltransferase</keyword>
<protein>
    <submittedName>
        <fullName evidence="6">N-acetyltransferase family protein</fullName>
    </submittedName>
</protein>
<evidence type="ECO:0000256" key="2">
    <source>
        <dbReference type="ARBA" id="ARBA00023315"/>
    </source>
</evidence>
<organism evidence="6 7">
    <name type="scientific">Oceanobacillus profundus</name>
    <dbReference type="NCBI Taxonomy" id="372463"/>
    <lineage>
        <taxon>Bacteria</taxon>
        <taxon>Bacillati</taxon>
        <taxon>Bacillota</taxon>
        <taxon>Bacilli</taxon>
        <taxon>Bacillales</taxon>
        <taxon>Bacillaceae</taxon>
        <taxon>Oceanobacillus</taxon>
    </lineage>
</organism>